<keyword evidence="1" id="KW-0812">Transmembrane</keyword>
<organism evidence="2 3">
    <name type="scientific">Eiseniibacteriota bacterium</name>
    <dbReference type="NCBI Taxonomy" id="2212470"/>
    <lineage>
        <taxon>Bacteria</taxon>
        <taxon>Candidatus Eiseniibacteriota</taxon>
    </lineage>
</organism>
<evidence type="ECO:0000256" key="1">
    <source>
        <dbReference type="SAM" id="Phobius"/>
    </source>
</evidence>
<dbReference type="AlphaFoldDB" id="A0A538U173"/>
<feature type="transmembrane region" description="Helical" evidence="1">
    <location>
        <begin position="151"/>
        <end position="167"/>
    </location>
</feature>
<feature type="transmembrane region" description="Helical" evidence="1">
    <location>
        <begin position="314"/>
        <end position="331"/>
    </location>
</feature>
<name>A0A538U173_UNCEI</name>
<dbReference type="EMBL" id="VBPA01000283">
    <property type="protein sequence ID" value="TMQ69613.1"/>
    <property type="molecule type" value="Genomic_DNA"/>
</dbReference>
<feature type="transmembrane region" description="Helical" evidence="1">
    <location>
        <begin position="115"/>
        <end position="139"/>
    </location>
</feature>
<comment type="caution">
    <text evidence="2">The sequence shown here is derived from an EMBL/GenBank/DDBJ whole genome shotgun (WGS) entry which is preliminary data.</text>
</comment>
<dbReference type="InterPro" id="IPR011990">
    <property type="entry name" value="TPR-like_helical_dom_sf"/>
</dbReference>
<proteinExistence type="predicted"/>
<reference evidence="2 3" key="1">
    <citation type="journal article" date="2019" name="Nat. Microbiol.">
        <title>Mediterranean grassland soil C-N compound turnover is dependent on rainfall and depth, and is mediated by genomically divergent microorganisms.</title>
        <authorList>
            <person name="Diamond S."/>
            <person name="Andeer P.F."/>
            <person name="Li Z."/>
            <person name="Crits-Christoph A."/>
            <person name="Burstein D."/>
            <person name="Anantharaman K."/>
            <person name="Lane K.R."/>
            <person name="Thomas B.C."/>
            <person name="Pan C."/>
            <person name="Northen T.R."/>
            <person name="Banfield J.F."/>
        </authorList>
    </citation>
    <scope>NUCLEOTIDE SEQUENCE [LARGE SCALE GENOMIC DNA]</scope>
    <source>
        <strain evidence="2">WS_10</strain>
    </source>
</reference>
<evidence type="ECO:0000313" key="3">
    <source>
        <dbReference type="Proteomes" id="UP000319836"/>
    </source>
</evidence>
<dbReference type="Proteomes" id="UP000319836">
    <property type="component" value="Unassembled WGS sequence"/>
</dbReference>
<keyword evidence="1" id="KW-0472">Membrane</keyword>
<feature type="transmembrane region" description="Helical" evidence="1">
    <location>
        <begin position="289"/>
        <end position="307"/>
    </location>
</feature>
<sequence length="641" mass="70991">MPAEPEATPPPSAATVPDPTRRPPTWVWVALVALAALAAFYRSDDNDYWFHLAAGRSILQHGLPTHETWCLAARGEAPWLSEWLFHVALYQVHRVAGDWGVTLWRMGWTALAMALAIRILFLLDAASWSAALLAPLLLAVARDRFQPRPEQIFVVALLFAIFLFESARRGRDRTAGLIPAQALWANLQGSWVFGPGVAWVYAATAWLDRRASREPPAGEPVPAAKPPRAWGRAARWAGLGVALWLVSAVVPRPLETLARPFRFLVDVGVDPLTGSVEELRRWSWISDRSQPFTALLVVWLVALLVGGRRIVRTSPALLLLGIGGMALGFLGVRFRGLGAWMSFAPLAVALVPRGAPLARRALLAPALASGVLGGAWLVTAPQFTLGAHPQLYSVPVRAAALADSLHLHGPMFNTFHYGGYLLWARGEQDPPLVDGRGRGSLAFRSLYARSFNDPVALDSLLEQWDFNYLLIEPPQSIEDRLAINIARRLEWGLIFYDDAGLLYVRWNRYPAIGQTRAYRYFTPDYLAMTNLSEQSAKDPGLRQRLIAELLRARRESPFHGRASLWLGLLALDHQDPKSAVPYLDEAYRIAPAMPGLALRQGMAHEMIGDRRGALAAYRRALHEDEDRTIAQASIQALRSLR</sequence>
<gene>
    <name evidence="2" type="ORF">E6K80_11100</name>
</gene>
<accession>A0A538U173</accession>
<keyword evidence="1" id="KW-1133">Transmembrane helix</keyword>
<feature type="transmembrane region" description="Helical" evidence="1">
    <location>
        <begin position="25"/>
        <end position="41"/>
    </location>
</feature>
<dbReference type="Gene3D" id="1.25.40.10">
    <property type="entry name" value="Tetratricopeptide repeat domain"/>
    <property type="match status" value="1"/>
</dbReference>
<protein>
    <submittedName>
        <fullName evidence="2">Uncharacterized protein</fullName>
    </submittedName>
</protein>
<evidence type="ECO:0000313" key="2">
    <source>
        <dbReference type="EMBL" id="TMQ69613.1"/>
    </source>
</evidence>
<dbReference type="SUPFAM" id="SSF48452">
    <property type="entry name" value="TPR-like"/>
    <property type="match status" value="1"/>
</dbReference>